<keyword evidence="3" id="KW-1185">Reference proteome</keyword>
<evidence type="ECO:0000256" key="1">
    <source>
        <dbReference type="SAM" id="MobiDB-lite"/>
    </source>
</evidence>
<dbReference type="Proteomes" id="UP000509241">
    <property type="component" value="Chromosome"/>
</dbReference>
<reference evidence="2 3" key="1">
    <citation type="submission" date="2020-07" db="EMBL/GenBank/DDBJ databases">
        <authorList>
            <person name="Cui H."/>
        </authorList>
    </citation>
    <scope>NUCLEOTIDE SEQUENCE [LARGE SCALE GENOMIC DNA]</scope>
    <source>
        <strain evidence="2 3">YPL8</strain>
    </source>
</reference>
<gene>
    <name evidence="2" type="ORF">HYG82_17080</name>
</gene>
<feature type="region of interest" description="Disordered" evidence="1">
    <location>
        <begin position="179"/>
        <end position="346"/>
    </location>
</feature>
<accession>A0A7D5KM15</accession>
<evidence type="ECO:0000313" key="2">
    <source>
        <dbReference type="EMBL" id="QLG50438.1"/>
    </source>
</evidence>
<proteinExistence type="predicted"/>
<feature type="compositionally biased region" description="Acidic residues" evidence="1">
    <location>
        <begin position="221"/>
        <end position="277"/>
    </location>
</feature>
<organism evidence="2 3">
    <name type="scientific">Natrinema halophilum</name>
    <dbReference type="NCBI Taxonomy" id="1699371"/>
    <lineage>
        <taxon>Archaea</taxon>
        <taxon>Methanobacteriati</taxon>
        <taxon>Methanobacteriota</taxon>
        <taxon>Stenosarchaea group</taxon>
        <taxon>Halobacteria</taxon>
        <taxon>Halobacteriales</taxon>
        <taxon>Natrialbaceae</taxon>
        <taxon>Natrinema</taxon>
    </lineage>
</organism>
<evidence type="ECO:0000313" key="3">
    <source>
        <dbReference type="Proteomes" id="UP000509241"/>
    </source>
</evidence>
<dbReference type="KEGG" id="haly:HYG82_17080"/>
<dbReference type="GeneID" id="56035041"/>
<dbReference type="EMBL" id="CP058601">
    <property type="protein sequence ID" value="QLG50438.1"/>
    <property type="molecule type" value="Genomic_DNA"/>
</dbReference>
<dbReference type="AlphaFoldDB" id="A0A7D5KM15"/>
<dbReference type="RefSeq" id="WP_179262939.1">
    <property type="nucleotide sequence ID" value="NZ_CP058601.1"/>
</dbReference>
<feature type="compositionally biased region" description="Low complexity" evidence="1">
    <location>
        <begin position="208"/>
        <end position="220"/>
    </location>
</feature>
<feature type="compositionally biased region" description="Low complexity" evidence="1">
    <location>
        <begin position="304"/>
        <end position="338"/>
    </location>
</feature>
<sequence length="365" mass="37264">MSPDDVSVTSQGVDYYDDIAVFEVSNDGDQAVTLTYTNESGTESTVTVDANSATNVTTGVTGNTAGEITLTKDGTTYAHDFAGHPVDLGPANPNPGKITIEAVSYDEQHGLVEYTVSNGNDRPVDGHISHVPVGAENSNLTISPDGSTTILVEDNESRVGDIYRTTSALQLDFFEDVEDTMEPGDPVPLLSSGEVTDETPRKTLEQTDSANSDRSSASSDGNEDASDDGSSGDDGPDDSSGDDGSDDSSGDDGSDDSSGDDGSDDSSGDDGSDDSSGDDVFGNESAADDDSASNESAADDDTSGGDSTASDDTTNTDDGASTDSSSDSETDSTSSEGTPGFTAGTALAGGMISLEWIRRRARAGE</sequence>
<protein>
    <submittedName>
        <fullName evidence="2">Uncharacterized protein</fullName>
    </submittedName>
</protein>
<feature type="compositionally biased region" description="Acidic residues" evidence="1">
    <location>
        <begin position="286"/>
        <end position="303"/>
    </location>
</feature>
<name>A0A7D5KM15_9EURY</name>